<reference evidence="3" key="1">
    <citation type="submission" date="2021-01" db="EMBL/GenBank/DDBJ databases">
        <authorList>
            <person name="Corre E."/>
            <person name="Pelletier E."/>
            <person name="Niang G."/>
            <person name="Scheremetjew M."/>
            <person name="Finn R."/>
            <person name="Kale V."/>
            <person name="Holt S."/>
            <person name="Cochrane G."/>
            <person name="Meng A."/>
            <person name="Brown T."/>
            <person name="Cohen L."/>
        </authorList>
    </citation>
    <scope>NUCLEOTIDE SEQUENCE</scope>
    <source>
        <strain evidence="3">CCMP 2712</strain>
    </source>
</reference>
<organism evidence="3">
    <name type="scientific">Guillardia theta</name>
    <name type="common">Cryptophyte</name>
    <name type="synonym">Cryptomonas phi</name>
    <dbReference type="NCBI Taxonomy" id="55529"/>
    <lineage>
        <taxon>Eukaryota</taxon>
        <taxon>Cryptophyceae</taxon>
        <taxon>Pyrenomonadales</taxon>
        <taxon>Geminigeraceae</taxon>
        <taxon>Guillardia</taxon>
    </lineage>
</organism>
<dbReference type="PROSITE" id="PS50096">
    <property type="entry name" value="IQ"/>
    <property type="match status" value="2"/>
</dbReference>
<sequence>MKSFRRLSASFVVDLDLPDGKALADQRELSRVYYQDHGRLEREESGHAVGTILQDQLGDKHSCNRRDARSAFPKLHISEDLVVQIDFQVSSSSSNVLHREAAWGRAGAQQKFQLTELQVHFDLKQLPGDGKKRQHAPLMLSDWLDVVLVWNEISAAEVIAASIKRCLLRRDFTVMLSASSVIGLAYLAHKARSVVSSRKALQLQHAAASPDKVPSPSSLTPPSHFKAGRQSLAAPSTRPARPSSAKHDNRGQHEQQAIMSDKDIYLSREGELDGKPPFDRWKQRSSINAQRFEIFDKDSEQGDQQLEALSNGSTSQEEEEAPVNEEISVRPMLILELDMNYKEIMAIKDYFVAKLQNELANCLDLRPEEIIVDRLQLGSIIVFIDMSRALQATSRSLDGIYNELSEQFYDMASELRNGKITSNVKDIKITFEYHHNDHSADDEVMWSEGQVESAIASNYKDIKRSSMSSKVRSPQSSTVPALSTARRNSNSSNITQQWMRYDGCKIKTRNSCGLERYGRLVVEDRAKSLKVWLEDNDQCVRHLREFLDDKDLLHVVQGPACAIRVRRSSEAPSEFVTLKGVVLLSRGKPVGVRTQLEASTYDLTLQGFMDEAVARTGGFVLDFDQRFGSCPCAEWEGVCARCTKDMVSFPANFPERKIRVHVVDMRKGRETWEPLYKYFSKYLLTLQAFCAVNSLVTSAPMYVIKILIGDGSLPPGWSKRSSDDGILYLHDMLDITTSKHPGYVEKTLAEVQSKNKQDDAPSSFSSPTATSPRPARPMTAIPRQVTRRDSPSRPFSAFPANQVDRSQVRRLSSKLAFNFQQDFAWRGDKLRIAERVFKCDRTHAPYSHQAFSSAMLLQSVFRGHLHRLFLLVKFRRLSAMELPVSLAFLAHKMVGHPTTLRMYKRLTVYYVKHSHFMPIPQDFGWPKRIRMRFMRSVMVIQLAVRCHFARNSVRERIREVDYALSRRTSIVESENYSSVHEQHVPWQNNFSQTLNLSPSMSLNAEEKKCLEEGIRQTLSHENLVYLASKENWNINILHSTLENLEKIFFLVSCRIRTKGKESSCYMGAFSSIPWSRYGGYKTDADAFLFSFQTQDPQVPQFVKCPLKRHAAFAILHSCTLQLIDGKFYDSGLIFGRGPDLFLDLRNRTKCLLQLGATFSAPEEVEGSEWLRGLTSFEATELAVFVDRQGQIKLSPGDFTPADEGEEHVRLAINDSEHGPTGPLEERRATSRHFSFSQRLGLNEEQLSTLLEWTGCKRLTVGMTTFLASRDGFESELLKSPRLTLNAPLLVIVRVEDHVFGCFSPKPAVRRRSVGLTNDSFLFRLKPGPITKLSKLHQEHPGVEIVPDQCIACGERGADLLLDLKVPLRSRSLLGGTYRCPSGQNPRTFLAGSFTGWTISEFAILHLKEL</sequence>
<dbReference type="Pfam" id="PF07534">
    <property type="entry name" value="TLD"/>
    <property type="match status" value="1"/>
</dbReference>
<feature type="region of interest" description="Disordered" evidence="1">
    <location>
        <begin position="206"/>
        <end position="264"/>
    </location>
</feature>
<evidence type="ECO:0000259" key="2">
    <source>
        <dbReference type="Pfam" id="PF07534"/>
    </source>
</evidence>
<accession>A0A7S4H978</accession>
<proteinExistence type="predicted"/>
<feature type="compositionally biased region" description="Low complexity" evidence="1">
    <location>
        <begin position="760"/>
        <end position="777"/>
    </location>
</feature>
<evidence type="ECO:0000256" key="1">
    <source>
        <dbReference type="SAM" id="MobiDB-lite"/>
    </source>
</evidence>
<dbReference type="InterPro" id="IPR000048">
    <property type="entry name" value="IQ_motif_EF-hand-BS"/>
</dbReference>
<dbReference type="EMBL" id="HBKN01001215">
    <property type="protein sequence ID" value="CAE2191735.1"/>
    <property type="molecule type" value="Transcribed_RNA"/>
</dbReference>
<gene>
    <name evidence="3" type="ORF">GTHE00462_LOCUS1046</name>
</gene>
<feature type="region of interest" description="Disordered" evidence="1">
    <location>
        <begin position="751"/>
        <end position="798"/>
    </location>
</feature>
<protein>
    <recommendedName>
        <fullName evidence="2">TLDc domain-containing protein</fullName>
    </recommendedName>
</protein>
<dbReference type="InterPro" id="IPR006571">
    <property type="entry name" value="TLDc_dom"/>
</dbReference>
<evidence type="ECO:0000313" key="3">
    <source>
        <dbReference type="EMBL" id="CAE2191735.1"/>
    </source>
</evidence>
<feature type="domain" description="TLDc" evidence="2">
    <location>
        <begin position="1016"/>
        <end position="1145"/>
    </location>
</feature>
<name>A0A7S4H978_GUITH</name>
<feature type="region of interest" description="Disordered" evidence="1">
    <location>
        <begin position="466"/>
        <end position="489"/>
    </location>
</feature>
<dbReference type="Pfam" id="PF00612">
    <property type="entry name" value="IQ"/>
    <property type="match status" value="1"/>
</dbReference>